<evidence type="ECO:0008006" key="7">
    <source>
        <dbReference type="Google" id="ProtNLM"/>
    </source>
</evidence>
<dbReference type="Pfam" id="PF00428">
    <property type="entry name" value="Ribosomal_60s"/>
    <property type="match status" value="1"/>
</dbReference>
<evidence type="ECO:0000313" key="5">
    <source>
        <dbReference type="EMBL" id="GJQ14544.1"/>
    </source>
</evidence>
<evidence type="ECO:0000256" key="4">
    <source>
        <dbReference type="SAM" id="MobiDB-lite"/>
    </source>
</evidence>
<feature type="compositionally biased region" description="Acidic residues" evidence="4">
    <location>
        <begin position="101"/>
        <end position="110"/>
    </location>
</feature>
<dbReference type="Proteomes" id="UP001061958">
    <property type="component" value="Unassembled WGS sequence"/>
</dbReference>
<feature type="compositionally biased region" description="Basic and acidic residues" evidence="4">
    <location>
        <begin position="89"/>
        <end position="100"/>
    </location>
</feature>
<comment type="similarity">
    <text evidence="1">Belongs to the eukaryotic ribosomal protein P1/P2 family.</text>
</comment>
<dbReference type="InterPro" id="IPR044076">
    <property type="entry name" value="Ribosomal_P2"/>
</dbReference>
<dbReference type="GO" id="GO:0022625">
    <property type="term" value="C:cytosolic large ribosomal subunit"/>
    <property type="evidence" value="ECO:0007669"/>
    <property type="project" value="InterPro"/>
</dbReference>
<name>A0A9C7USV1_9RHOD</name>
<dbReference type="PANTHER" id="PTHR21141:SF5">
    <property type="entry name" value="LARGE RIBOSOMAL SUBUNIT PROTEIN P2"/>
    <property type="match status" value="1"/>
</dbReference>
<dbReference type="PANTHER" id="PTHR21141">
    <property type="entry name" value="60S ACIDIC RIBOSOMAL PROTEIN FAMILY MEMBER"/>
    <property type="match status" value="1"/>
</dbReference>
<keyword evidence="2" id="KW-0689">Ribosomal protein</keyword>
<gene>
    <name evidence="5" type="ORF">GpartN1_g6335.t1</name>
</gene>
<dbReference type="GO" id="GO:0003735">
    <property type="term" value="F:structural constituent of ribosome"/>
    <property type="evidence" value="ECO:0007669"/>
    <property type="project" value="InterPro"/>
</dbReference>
<dbReference type="CDD" id="cd05833">
    <property type="entry name" value="Ribosomal_P2"/>
    <property type="match status" value="1"/>
</dbReference>
<dbReference type="GO" id="GO:0002182">
    <property type="term" value="P:cytoplasmic translational elongation"/>
    <property type="evidence" value="ECO:0007669"/>
    <property type="project" value="InterPro"/>
</dbReference>
<keyword evidence="3" id="KW-0687">Ribonucleoprotein</keyword>
<proteinExistence type="inferred from homology"/>
<organism evidence="5 6">
    <name type="scientific">Galdieria partita</name>
    <dbReference type="NCBI Taxonomy" id="83374"/>
    <lineage>
        <taxon>Eukaryota</taxon>
        <taxon>Rhodophyta</taxon>
        <taxon>Bangiophyceae</taxon>
        <taxon>Galdieriales</taxon>
        <taxon>Galdieriaceae</taxon>
        <taxon>Galdieria</taxon>
    </lineage>
</organism>
<dbReference type="EMBL" id="BQMJ01000056">
    <property type="protein sequence ID" value="GJQ14544.1"/>
    <property type="molecule type" value="Genomic_DNA"/>
</dbReference>
<dbReference type="Gene3D" id="1.10.10.1410">
    <property type="match status" value="1"/>
</dbReference>
<sequence length="116" mass="11938">MKYLAAYFLAQLGSKHGKPTADDVKKILTSVGIEVEEDRVTQVVEALNGNDLNELIEQGLQKMTTVPSGATAAVAAAVGAAPAAAAGGESKESAKAAEKEEAAEESDEDLGFGLFD</sequence>
<comment type="caution">
    <text evidence="5">The sequence shown here is derived from an EMBL/GenBank/DDBJ whole genome shotgun (WGS) entry which is preliminary data.</text>
</comment>
<accession>A0A9C7USV1</accession>
<dbReference type="OrthoDB" id="1227494at2759"/>
<keyword evidence="6" id="KW-1185">Reference proteome</keyword>
<dbReference type="InterPro" id="IPR038716">
    <property type="entry name" value="P1/P2_N_sf"/>
</dbReference>
<reference evidence="5" key="1">
    <citation type="journal article" date="2022" name="Proc. Natl. Acad. Sci. U.S.A.">
        <title>Life cycle and functional genomics of the unicellular red alga Galdieria for elucidating algal and plant evolution and industrial use.</title>
        <authorList>
            <person name="Hirooka S."/>
            <person name="Itabashi T."/>
            <person name="Ichinose T.M."/>
            <person name="Onuma R."/>
            <person name="Fujiwara T."/>
            <person name="Yamashita S."/>
            <person name="Jong L.W."/>
            <person name="Tomita R."/>
            <person name="Iwane A.H."/>
            <person name="Miyagishima S.Y."/>
        </authorList>
    </citation>
    <scope>NUCLEOTIDE SEQUENCE</scope>
    <source>
        <strain evidence="5">NBRC 102759</strain>
    </source>
</reference>
<dbReference type="HAMAP" id="MF_01478">
    <property type="entry name" value="Ribosomal_L12_arch"/>
    <property type="match status" value="1"/>
</dbReference>
<evidence type="ECO:0000256" key="2">
    <source>
        <dbReference type="ARBA" id="ARBA00022980"/>
    </source>
</evidence>
<evidence type="ECO:0000313" key="6">
    <source>
        <dbReference type="Proteomes" id="UP001061958"/>
    </source>
</evidence>
<dbReference type="InterPro" id="IPR027534">
    <property type="entry name" value="Ribosomal_P1/P2"/>
</dbReference>
<feature type="region of interest" description="Disordered" evidence="4">
    <location>
        <begin position="84"/>
        <end position="116"/>
    </location>
</feature>
<reference evidence="5" key="2">
    <citation type="submission" date="2022-01" db="EMBL/GenBank/DDBJ databases">
        <authorList>
            <person name="Hirooka S."/>
            <person name="Miyagishima S.Y."/>
        </authorList>
    </citation>
    <scope>NUCLEOTIDE SEQUENCE</scope>
    <source>
        <strain evidence="5">NBRC 102759</strain>
    </source>
</reference>
<dbReference type="FunFam" id="1.10.10.1410:FF:000002">
    <property type="entry name" value="60S acidic ribosomal protein P2"/>
    <property type="match status" value="1"/>
</dbReference>
<evidence type="ECO:0000256" key="1">
    <source>
        <dbReference type="ARBA" id="ARBA00005436"/>
    </source>
</evidence>
<evidence type="ECO:0000256" key="3">
    <source>
        <dbReference type="ARBA" id="ARBA00023274"/>
    </source>
</evidence>
<protein>
    <recommendedName>
        <fullName evidence="7">60S acidic ribosomal protein P2</fullName>
    </recommendedName>
</protein>
<dbReference type="AlphaFoldDB" id="A0A9C7USV1"/>